<evidence type="ECO:0000313" key="11">
    <source>
        <dbReference type="Proteomes" id="UP000019025"/>
    </source>
</evidence>
<dbReference type="PROSITE" id="PS51257">
    <property type="entry name" value="PROKAR_LIPOPROTEIN"/>
    <property type="match status" value="1"/>
</dbReference>
<keyword evidence="4" id="KW-0564">Palmitate</keyword>
<evidence type="ECO:0000256" key="5">
    <source>
        <dbReference type="ARBA" id="ARBA00023237"/>
    </source>
</evidence>
<dbReference type="eggNOG" id="COG5567">
    <property type="taxonomic scope" value="Bacteria"/>
</dbReference>
<evidence type="ECO:0000313" key="10">
    <source>
        <dbReference type="EMBL" id="AHF73012.1"/>
    </source>
</evidence>
<comment type="subcellular location">
    <subcellularLocation>
        <location evidence="1">Cell outer membrane</location>
        <topology evidence="1">Lipid-anchor</topology>
    </subcellularLocation>
</comment>
<feature type="region of interest" description="Disordered" evidence="9">
    <location>
        <begin position="31"/>
        <end position="76"/>
    </location>
</feature>
<evidence type="ECO:0000256" key="9">
    <source>
        <dbReference type="SAM" id="MobiDB-lite"/>
    </source>
</evidence>
<keyword evidence="6 10" id="KW-0449">Lipoprotein</keyword>
<comment type="similarity">
    <text evidence="7">Belongs to the LptM family.</text>
</comment>
<evidence type="ECO:0000256" key="1">
    <source>
        <dbReference type="ARBA" id="ARBA00004459"/>
    </source>
</evidence>
<protein>
    <recommendedName>
        <fullName evidence="8">LPS-assembly lipoprotein LptM</fullName>
    </recommendedName>
</protein>
<feature type="compositionally biased region" description="Basic and acidic residues" evidence="9">
    <location>
        <begin position="35"/>
        <end position="44"/>
    </location>
</feature>
<dbReference type="AlphaFoldDB" id="W0HKK8"/>
<dbReference type="STRING" id="2342.SOPEG_0331"/>
<proteinExistence type="inferred from homology"/>
<dbReference type="NCBIfam" id="NF047847">
    <property type="entry name" value="SS_mature_LptM"/>
    <property type="match status" value="1"/>
</dbReference>
<sequence length="76" mass="7949">MGEMKSELRRAALVLMLLGLYGCGLKGPLYFPPADKADKSEQKHQLTTTPSSTQSPVQTASPGDDGSSAAVGTEQP</sequence>
<evidence type="ECO:0000256" key="2">
    <source>
        <dbReference type="ARBA" id="ARBA00022729"/>
    </source>
</evidence>
<dbReference type="Proteomes" id="UP000019025">
    <property type="component" value="Chromosome"/>
</dbReference>
<accession>W0HKK8</accession>
<name>W0HKK8_9GAMM</name>
<dbReference type="EMBL" id="CP006568">
    <property type="protein sequence ID" value="AHF73012.1"/>
    <property type="molecule type" value="Genomic_DNA"/>
</dbReference>
<evidence type="ECO:0000256" key="3">
    <source>
        <dbReference type="ARBA" id="ARBA00023136"/>
    </source>
</evidence>
<keyword evidence="5" id="KW-0998">Cell outer membrane</keyword>
<evidence type="ECO:0000256" key="7">
    <source>
        <dbReference type="ARBA" id="ARBA00049647"/>
    </source>
</evidence>
<evidence type="ECO:0000256" key="6">
    <source>
        <dbReference type="ARBA" id="ARBA00023288"/>
    </source>
</evidence>
<evidence type="ECO:0000256" key="4">
    <source>
        <dbReference type="ARBA" id="ARBA00023139"/>
    </source>
</evidence>
<dbReference type="KEGG" id="pes:SOPEG_0331"/>
<gene>
    <name evidence="10" type="primary">yifL</name>
    <name evidence="10" type="ORF">SOPEG_0331</name>
</gene>
<dbReference type="PATRIC" id="fig|2342.5.peg.322"/>
<keyword evidence="11" id="KW-1185">Reference proteome</keyword>
<dbReference type="InterPro" id="IPR032831">
    <property type="entry name" value="LptM_cons"/>
</dbReference>
<feature type="compositionally biased region" description="Low complexity" evidence="9">
    <location>
        <begin position="45"/>
        <end position="62"/>
    </location>
</feature>
<dbReference type="HOGENOM" id="CLU_200497_0_1_6"/>
<reference evidence="10 11" key="1">
    <citation type="journal article" date="2014" name="Genome Biol. Evol.">
        <title>Genome degeneration and adaptation in a nascent stage of symbiosis.</title>
        <authorList>
            <person name="Oakeson K.F."/>
            <person name="Gil R."/>
            <person name="Clayton A.L."/>
            <person name="Dunn D.M."/>
            <person name="von Niederhausern A.C."/>
            <person name="Hamil C."/>
            <person name="Aoyagi A."/>
            <person name="Duval B."/>
            <person name="Baca A."/>
            <person name="Silva F.J."/>
            <person name="Vallier A."/>
            <person name="Jackson D.G."/>
            <person name="Latorre A."/>
            <person name="Weiss R.B."/>
            <person name="Heddi A."/>
            <person name="Moya A."/>
            <person name="Dale C."/>
        </authorList>
    </citation>
    <scope>NUCLEOTIDE SEQUENCE [LARGE SCALE GENOMIC DNA]</scope>
    <source>
        <strain evidence="11">none</strain>
    </source>
</reference>
<organism evidence="10 11">
    <name type="scientific">Candidatus Sodalis pierantonii str. SOPE</name>
    <dbReference type="NCBI Taxonomy" id="2342"/>
    <lineage>
        <taxon>Bacteria</taxon>
        <taxon>Pseudomonadati</taxon>
        <taxon>Pseudomonadota</taxon>
        <taxon>Gammaproteobacteria</taxon>
        <taxon>Enterobacterales</taxon>
        <taxon>Bruguierivoracaceae</taxon>
        <taxon>Sodalis</taxon>
    </lineage>
</organism>
<keyword evidence="3" id="KW-0472">Membrane</keyword>
<keyword evidence="2" id="KW-0732">Signal</keyword>
<evidence type="ECO:0000256" key="8">
    <source>
        <dbReference type="ARBA" id="ARBA00049730"/>
    </source>
</evidence>
<dbReference type="RefSeq" id="WP_051419387.1">
    <property type="nucleotide sequence ID" value="NZ_CP006568.1"/>
</dbReference>